<protein>
    <recommendedName>
        <fullName evidence="2">Core-binding (CB) domain-containing protein</fullName>
    </recommendedName>
</protein>
<comment type="caution">
    <text evidence="1">The sequence shown here is derived from an EMBL/GenBank/DDBJ whole genome shotgun (WGS) entry which is preliminary data.</text>
</comment>
<evidence type="ECO:0008006" key="2">
    <source>
        <dbReference type="Google" id="ProtNLM"/>
    </source>
</evidence>
<proteinExistence type="predicted"/>
<gene>
    <name evidence="1" type="ORF">GL267_12785</name>
</gene>
<sequence length="81" mass="9026">MSAIRGWDVAEAIKDMEAEGKSGNTIRLHLAVLSHLFKVAKTEWGMEAISNPRTGSGGLWVMKRIACWMPATPMKTLTYYI</sequence>
<accession>A0A845UC05</accession>
<dbReference type="EMBL" id="WNJL01000037">
    <property type="protein sequence ID" value="NDU43471.1"/>
    <property type="molecule type" value="Genomic_DNA"/>
</dbReference>
<evidence type="ECO:0000313" key="1">
    <source>
        <dbReference type="EMBL" id="NDU43471.1"/>
    </source>
</evidence>
<name>A0A845UC05_9PROT</name>
<organism evidence="1">
    <name type="scientific">Acidithiobacillus ferrianus</name>
    <dbReference type="NCBI Taxonomy" id="2678518"/>
    <lineage>
        <taxon>Bacteria</taxon>
        <taxon>Pseudomonadati</taxon>
        <taxon>Pseudomonadota</taxon>
        <taxon>Acidithiobacillia</taxon>
        <taxon>Acidithiobacillales</taxon>
        <taxon>Acidithiobacillaceae</taxon>
        <taxon>Acidithiobacillus</taxon>
    </lineage>
</organism>
<dbReference type="AlphaFoldDB" id="A0A845UC05"/>
<reference evidence="1" key="1">
    <citation type="submission" date="2019-11" db="EMBL/GenBank/DDBJ databases">
        <title>Acidithiobacillus ferrianus sp. nov.: a facultatively anaerobic and extremely acidophilic chemolithoautotroph.</title>
        <authorList>
            <person name="Norris P.R."/>
            <person name="Falagan C."/>
            <person name="Moya-Beltran A."/>
            <person name="Castro M."/>
            <person name="Quatrini R."/>
            <person name="Johnson D.B."/>
        </authorList>
    </citation>
    <scope>NUCLEOTIDE SEQUENCE [LARGE SCALE GENOMIC DNA]</scope>
    <source>
        <strain evidence="1">MG</strain>
    </source>
</reference>
<dbReference type="RefSeq" id="WP_163098658.1">
    <property type="nucleotide sequence ID" value="NZ_CP127523.1"/>
</dbReference>